<keyword evidence="6" id="KW-0677">Repeat</keyword>
<dbReference type="AlphaFoldDB" id="A0A1E3QGB8"/>
<comment type="catalytic activity">
    <reaction evidence="8 9">
        <text>geranylgeranyl diphosphate + L-cysteinyl-[protein] = S-geranylgeranyl-L-cysteinyl-[protein] + diphosphate</text>
        <dbReference type="Rhea" id="RHEA:21240"/>
        <dbReference type="Rhea" id="RHEA-COMP:10131"/>
        <dbReference type="Rhea" id="RHEA-COMP:11537"/>
        <dbReference type="ChEBI" id="CHEBI:29950"/>
        <dbReference type="ChEBI" id="CHEBI:33019"/>
        <dbReference type="ChEBI" id="CHEBI:57533"/>
        <dbReference type="ChEBI" id="CHEBI:86021"/>
        <dbReference type="EC" id="2.5.1.60"/>
    </reaction>
</comment>
<dbReference type="GO" id="GO:0006888">
    <property type="term" value="P:endoplasmic reticulum to Golgi vesicle-mediated transport"/>
    <property type="evidence" value="ECO:0007669"/>
    <property type="project" value="EnsemblFungi"/>
</dbReference>
<dbReference type="OrthoDB" id="1658at2759"/>
<evidence type="ECO:0000256" key="3">
    <source>
        <dbReference type="ARBA" id="ARBA00014772"/>
    </source>
</evidence>
<dbReference type="GO" id="GO:0005968">
    <property type="term" value="C:Rab-protein geranylgeranyltransferase complex"/>
    <property type="evidence" value="ECO:0007669"/>
    <property type="project" value="EnsemblFungi"/>
</dbReference>
<evidence type="ECO:0000256" key="2">
    <source>
        <dbReference type="ARBA" id="ARBA00012656"/>
    </source>
</evidence>
<keyword evidence="5 9" id="KW-0808">Transferase</keyword>
<dbReference type="EC" id="2.5.1.60" evidence="2 9"/>
<reference evidence="10 11" key="1">
    <citation type="journal article" date="2016" name="Proc. Natl. Acad. Sci. U.S.A.">
        <title>Comparative genomics of biotechnologically important yeasts.</title>
        <authorList>
            <person name="Riley R."/>
            <person name="Haridas S."/>
            <person name="Wolfe K.H."/>
            <person name="Lopes M.R."/>
            <person name="Hittinger C.T."/>
            <person name="Goeker M."/>
            <person name="Salamov A.A."/>
            <person name="Wisecaver J.H."/>
            <person name="Long T.M."/>
            <person name="Calvey C.H."/>
            <person name="Aerts A.L."/>
            <person name="Barry K.W."/>
            <person name="Choi C."/>
            <person name="Clum A."/>
            <person name="Coughlan A.Y."/>
            <person name="Deshpande S."/>
            <person name="Douglass A.P."/>
            <person name="Hanson S.J."/>
            <person name="Klenk H.-P."/>
            <person name="LaButti K.M."/>
            <person name="Lapidus A."/>
            <person name="Lindquist E.A."/>
            <person name="Lipzen A.M."/>
            <person name="Meier-Kolthoff J.P."/>
            <person name="Ohm R.A."/>
            <person name="Otillar R.P."/>
            <person name="Pangilinan J.L."/>
            <person name="Peng Y."/>
            <person name="Rokas A."/>
            <person name="Rosa C.A."/>
            <person name="Scheuner C."/>
            <person name="Sibirny A.A."/>
            <person name="Slot J.C."/>
            <person name="Stielow J.B."/>
            <person name="Sun H."/>
            <person name="Kurtzman C.P."/>
            <person name="Blackwell M."/>
            <person name="Grigoriev I.V."/>
            <person name="Jeffries T.W."/>
        </authorList>
    </citation>
    <scope>NUCLEOTIDE SEQUENCE [LARGE SCALE GENOMIC DNA]</scope>
    <source>
        <strain evidence="10 11">NRRL Y-11557</strain>
    </source>
</reference>
<dbReference type="PANTHER" id="PTHR11129">
    <property type="entry name" value="PROTEIN FARNESYLTRANSFERASE ALPHA SUBUNIT/RAB GERANYLGERANYL TRANSFERASE ALPHA SUBUNIT"/>
    <property type="match status" value="1"/>
</dbReference>
<evidence type="ECO:0000256" key="9">
    <source>
        <dbReference type="RuleBase" id="RU367120"/>
    </source>
</evidence>
<dbReference type="PROSITE" id="PS51147">
    <property type="entry name" value="PFTA"/>
    <property type="match status" value="5"/>
</dbReference>
<dbReference type="FunFam" id="1.25.40.120:FF:000035">
    <property type="entry name" value="Geranylgeranyl transferase type-2 subunit alpha"/>
    <property type="match status" value="1"/>
</dbReference>
<accession>A0A1E3QGB8</accession>
<keyword evidence="4 9" id="KW-0637">Prenyltransferase</keyword>
<evidence type="ECO:0000256" key="8">
    <source>
        <dbReference type="ARBA" id="ARBA00047658"/>
    </source>
</evidence>
<organism evidence="10 11">
    <name type="scientific">Lipomyces starkeyi NRRL Y-11557</name>
    <dbReference type="NCBI Taxonomy" id="675824"/>
    <lineage>
        <taxon>Eukaryota</taxon>
        <taxon>Fungi</taxon>
        <taxon>Dikarya</taxon>
        <taxon>Ascomycota</taxon>
        <taxon>Saccharomycotina</taxon>
        <taxon>Lipomycetes</taxon>
        <taxon>Lipomycetales</taxon>
        <taxon>Lipomycetaceae</taxon>
        <taxon>Lipomyces</taxon>
    </lineage>
</organism>
<dbReference type="GO" id="GO:0097354">
    <property type="term" value="P:prenylation"/>
    <property type="evidence" value="ECO:0007669"/>
    <property type="project" value="UniProtKB-UniRule"/>
</dbReference>
<dbReference type="InterPro" id="IPR002088">
    <property type="entry name" value="Prenyl_trans_a"/>
</dbReference>
<dbReference type="EMBL" id="KV454289">
    <property type="protein sequence ID" value="ODQ76122.1"/>
    <property type="molecule type" value="Genomic_DNA"/>
</dbReference>
<dbReference type="GO" id="GO:0004663">
    <property type="term" value="F:Rab geranylgeranyltransferase activity"/>
    <property type="evidence" value="ECO:0007669"/>
    <property type="project" value="UniProtKB-UniRule"/>
</dbReference>
<sequence>MHSVKRERTSAKVLEERRRREAGKIVEYKALVDKVLTARKNHDYTPGTLSLTTTLLKQNPEYYTVWNYRREILSSIFQTQTADAIQSQIDNELQFLFARLIEFPKCYWIWNHRKWCLQSSPSPSWKFELGLVTKMLDRDARNFHGWHYRRYVVQCTEKATGKSMVRPEFDYTTTKINANFSNFSAWHNRTKLIPRLLKEEPETDARKLLANEIYLITQAIYTDPDDQSVWLYHRWLVTSDDIVKLSSDERKDLLEKEIKSIQELLEVEPDSKWCLQSLAFYKGLLATLAGERVESSVHGYLDKLQEIDPMRKKRYEDWNKQL</sequence>
<dbReference type="GO" id="GO:0005777">
    <property type="term" value="C:peroxisome"/>
    <property type="evidence" value="ECO:0007669"/>
    <property type="project" value="EnsemblFungi"/>
</dbReference>
<dbReference type="Gene3D" id="1.25.40.120">
    <property type="entry name" value="Protein prenylyltransferase"/>
    <property type="match status" value="1"/>
</dbReference>
<dbReference type="STRING" id="675824.A0A1E3QGB8"/>
<evidence type="ECO:0000256" key="5">
    <source>
        <dbReference type="ARBA" id="ARBA00022679"/>
    </source>
</evidence>
<comment type="similarity">
    <text evidence="1 9">Belongs to the protein prenyltransferase subunit alpha family.</text>
</comment>
<dbReference type="GO" id="GO:0006612">
    <property type="term" value="P:protein targeting to membrane"/>
    <property type="evidence" value="ECO:0007669"/>
    <property type="project" value="EnsemblFungi"/>
</dbReference>
<evidence type="ECO:0000256" key="4">
    <source>
        <dbReference type="ARBA" id="ARBA00022602"/>
    </source>
</evidence>
<evidence type="ECO:0000313" key="10">
    <source>
        <dbReference type="EMBL" id="ODQ76122.1"/>
    </source>
</evidence>
<proteinExistence type="inferred from homology"/>
<evidence type="ECO:0000256" key="7">
    <source>
        <dbReference type="ARBA" id="ARBA00031267"/>
    </source>
</evidence>
<keyword evidence="11" id="KW-1185">Reference proteome</keyword>
<gene>
    <name evidence="10" type="ORF">LIPSTDRAFT_114557</name>
</gene>
<name>A0A1E3QGB8_LIPST</name>
<dbReference type="SUPFAM" id="SSF48439">
    <property type="entry name" value="Protein prenylyltransferase"/>
    <property type="match status" value="1"/>
</dbReference>
<dbReference type="Pfam" id="PF01239">
    <property type="entry name" value="PPTA"/>
    <property type="match status" value="5"/>
</dbReference>
<evidence type="ECO:0000256" key="1">
    <source>
        <dbReference type="ARBA" id="ARBA00006734"/>
    </source>
</evidence>
<dbReference type="Proteomes" id="UP000094385">
    <property type="component" value="Unassembled WGS sequence"/>
</dbReference>
<dbReference type="PANTHER" id="PTHR11129:SF2">
    <property type="entry name" value="GERANYLGERANYL TRANSFERASE TYPE-2 SUBUNIT ALPHA"/>
    <property type="match status" value="1"/>
</dbReference>
<evidence type="ECO:0000313" key="11">
    <source>
        <dbReference type="Proteomes" id="UP000094385"/>
    </source>
</evidence>
<protein>
    <recommendedName>
        <fullName evidence="3 9">Geranylgeranyl transferase type-2 subunit alpha</fullName>
        <ecNumber evidence="2 9">2.5.1.60</ecNumber>
    </recommendedName>
    <alternativeName>
        <fullName evidence="7 9">Geranylgeranyl transferase type II subunit alpha</fullName>
    </alternativeName>
</protein>
<evidence type="ECO:0000256" key="6">
    <source>
        <dbReference type="ARBA" id="ARBA00022737"/>
    </source>
</evidence>
<comment type="function">
    <text evidence="9">Catalyzes the transfer of a geranyl-geranyl moiety from geranyl-geranyl pyrophosphate to cysteines occuring in specific C-terminal amino acid sequences.</text>
</comment>